<dbReference type="InterPro" id="IPR036271">
    <property type="entry name" value="Tet_transcr_reg_TetR-rel_C_sf"/>
</dbReference>
<keyword evidence="1 2" id="KW-0238">DNA-binding</keyword>
<evidence type="ECO:0000259" key="3">
    <source>
        <dbReference type="PROSITE" id="PS50977"/>
    </source>
</evidence>
<dbReference type="PROSITE" id="PS50977">
    <property type="entry name" value="HTH_TETR_2"/>
    <property type="match status" value="1"/>
</dbReference>
<dbReference type="Pfam" id="PF00440">
    <property type="entry name" value="TetR_N"/>
    <property type="match status" value="1"/>
</dbReference>
<dbReference type="InterPro" id="IPR041678">
    <property type="entry name" value="TetR_C_16"/>
</dbReference>
<dbReference type="Proteomes" id="UP001320766">
    <property type="component" value="Unassembled WGS sequence"/>
</dbReference>
<dbReference type="Gene3D" id="1.10.357.10">
    <property type="entry name" value="Tetracycline Repressor, domain 2"/>
    <property type="match status" value="1"/>
</dbReference>
<dbReference type="EMBL" id="JAMZEC010000001">
    <property type="protein sequence ID" value="MCP2350041.1"/>
    <property type="molecule type" value="Genomic_DNA"/>
</dbReference>
<evidence type="ECO:0000313" key="4">
    <source>
        <dbReference type="EMBL" id="MCP2350041.1"/>
    </source>
</evidence>
<evidence type="ECO:0000256" key="2">
    <source>
        <dbReference type="PROSITE-ProRule" id="PRU00335"/>
    </source>
</evidence>
<dbReference type="RefSeq" id="WP_253775087.1">
    <property type="nucleotide sequence ID" value="NZ_BAAAVE010000060.1"/>
</dbReference>
<dbReference type="PRINTS" id="PR00455">
    <property type="entry name" value="HTHTETR"/>
</dbReference>
<dbReference type="InterPro" id="IPR023772">
    <property type="entry name" value="DNA-bd_HTH_TetR-type_CS"/>
</dbReference>
<protein>
    <submittedName>
        <fullName evidence="4">AcrR family transcriptional regulator</fullName>
    </submittedName>
</protein>
<name>A0ABT1K7R2_9ACTN</name>
<gene>
    <name evidence="4" type="ORF">HD595_006163</name>
</gene>
<evidence type="ECO:0000256" key="1">
    <source>
        <dbReference type="ARBA" id="ARBA00023125"/>
    </source>
</evidence>
<proteinExistence type="predicted"/>
<feature type="domain" description="HTH tetR-type" evidence="3">
    <location>
        <begin position="13"/>
        <end position="73"/>
    </location>
</feature>
<evidence type="ECO:0000313" key="5">
    <source>
        <dbReference type="Proteomes" id="UP001320766"/>
    </source>
</evidence>
<reference evidence="4 5" key="1">
    <citation type="submission" date="2022-06" db="EMBL/GenBank/DDBJ databases">
        <title>Sequencing the genomes of 1000 actinobacteria strains.</title>
        <authorList>
            <person name="Klenk H.-P."/>
        </authorList>
    </citation>
    <scope>NUCLEOTIDE SEQUENCE [LARGE SCALE GENOMIC DNA]</scope>
    <source>
        <strain evidence="4 5">DSM 44170</strain>
    </source>
</reference>
<dbReference type="PANTHER" id="PTHR30055">
    <property type="entry name" value="HTH-TYPE TRANSCRIPTIONAL REGULATOR RUTR"/>
    <property type="match status" value="1"/>
</dbReference>
<organism evidence="4 5">
    <name type="scientific">Nonomuraea roseoviolacea subsp. carminata</name>
    <dbReference type="NCBI Taxonomy" id="160689"/>
    <lineage>
        <taxon>Bacteria</taxon>
        <taxon>Bacillati</taxon>
        <taxon>Actinomycetota</taxon>
        <taxon>Actinomycetes</taxon>
        <taxon>Streptosporangiales</taxon>
        <taxon>Streptosporangiaceae</taxon>
        <taxon>Nonomuraea</taxon>
    </lineage>
</organism>
<accession>A0ABT1K7R2</accession>
<dbReference type="InterPro" id="IPR050109">
    <property type="entry name" value="HTH-type_TetR-like_transc_reg"/>
</dbReference>
<dbReference type="InterPro" id="IPR009057">
    <property type="entry name" value="Homeodomain-like_sf"/>
</dbReference>
<feature type="DNA-binding region" description="H-T-H motif" evidence="2">
    <location>
        <begin position="36"/>
        <end position="55"/>
    </location>
</feature>
<dbReference type="SUPFAM" id="SSF46689">
    <property type="entry name" value="Homeodomain-like"/>
    <property type="match status" value="1"/>
</dbReference>
<sequence>MEPSRGVEPRSREGTRRRILDAACRLFAEHGYDEVTMRMLGAAANANIALINRYFGSKRELFAEVLAQQGRFPGVLDEGDDLAVRLAEDVADRLAAEGDSPVMATLERSASSPQIRGLAHDRVRTALLEPLLARVGGEEAELRAALATMIILGSGRFRYLFGPISPGTREETVSRLTRVFRACLS</sequence>
<comment type="caution">
    <text evidence="4">The sequence shown here is derived from an EMBL/GenBank/DDBJ whole genome shotgun (WGS) entry which is preliminary data.</text>
</comment>
<dbReference type="PROSITE" id="PS01081">
    <property type="entry name" value="HTH_TETR_1"/>
    <property type="match status" value="1"/>
</dbReference>
<dbReference type="SUPFAM" id="SSF48498">
    <property type="entry name" value="Tetracyclin repressor-like, C-terminal domain"/>
    <property type="match status" value="1"/>
</dbReference>
<dbReference type="PANTHER" id="PTHR30055:SF235">
    <property type="entry name" value="TRANSCRIPTIONAL REGULATORY PROTEIN"/>
    <property type="match status" value="1"/>
</dbReference>
<keyword evidence="5" id="KW-1185">Reference proteome</keyword>
<dbReference type="Pfam" id="PF17920">
    <property type="entry name" value="TetR_C_16"/>
    <property type="match status" value="1"/>
</dbReference>
<dbReference type="InterPro" id="IPR001647">
    <property type="entry name" value="HTH_TetR"/>
</dbReference>